<dbReference type="SFLD" id="SFLDS00003">
    <property type="entry name" value="Haloacid_Dehalogenase"/>
    <property type="match status" value="1"/>
</dbReference>
<dbReference type="GO" id="GO:0016791">
    <property type="term" value="F:phosphatase activity"/>
    <property type="evidence" value="ECO:0007669"/>
    <property type="project" value="UniProtKB-ARBA"/>
</dbReference>
<dbReference type="Pfam" id="PF08282">
    <property type="entry name" value="Hydrolase_3"/>
    <property type="match status" value="1"/>
</dbReference>
<dbReference type="RefSeq" id="WP_095133888.1">
    <property type="nucleotide sequence ID" value="NZ_NIBG01000009.1"/>
</dbReference>
<evidence type="ECO:0000313" key="6">
    <source>
        <dbReference type="EMBL" id="PAB59158.1"/>
    </source>
</evidence>
<accession>A0A267MJR5</accession>
<comment type="similarity">
    <text evidence="5">Belongs to the HAD-like hydrolase superfamily. Cof family.</text>
</comment>
<reference evidence="6 7" key="1">
    <citation type="submission" date="2017-06" db="EMBL/GenBank/DDBJ databases">
        <title>Draft genome sequence of anaerobic fermentative bacterium Anaeromicrobium sediminis DY2726D isolated from West Pacific Ocean sediments.</title>
        <authorList>
            <person name="Zeng X."/>
        </authorList>
    </citation>
    <scope>NUCLEOTIDE SEQUENCE [LARGE SCALE GENOMIC DNA]</scope>
    <source>
        <strain evidence="6 7">DY2726D</strain>
    </source>
</reference>
<evidence type="ECO:0008006" key="8">
    <source>
        <dbReference type="Google" id="ProtNLM"/>
    </source>
</evidence>
<keyword evidence="3" id="KW-0378">Hydrolase</keyword>
<dbReference type="InterPro" id="IPR000150">
    <property type="entry name" value="Cof"/>
</dbReference>
<dbReference type="PROSITE" id="PS01229">
    <property type="entry name" value="COF_2"/>
    <property type="match status" value="1"/>
</dbReference>
<keyword evidence="4" id="KW-0460">Magnesium</keyword>
<dbReference type="AlphaFoldDB" id="A0A267MJR5"/>
<evidence type="ECO:0000256" key="3">
    <source>
        <dbReference type="ARBA" id="ARBA00022801"/>
    </source>
</evidence>
<dbReference type="NCBIfam" id="TIGR00099">
    <property type="entry name" value="Cof-subfamily"/>
    <property type="match status" value="1"/>
</dbReference>
<dbReference type="SFLD" id="SFLDG01140">
    <property type="entry name" value="C2.B:_Phosphomannomutase_and_P"/>
    <property type="match status" value="1"/>
</dbReference>
<dbReference type="SFLD" id="SFLDG01144">
    <property type="entry name" value="C2.B.4:_PGP_Like"/>
    <property type="match status" value="1"/>
</dbReference>
<organism evidence="6 7">
    <name type="scientific">Anaeromicrobium sediminis</name>
    <dbReference type="NCBI Taxonomy" id="1478221"/>
    <lineage>
        <taxon>Bacteria</taxon>
        <taxon>Bacillati</taxon>
        <taxon>Bacillota</taxon>
        <taxon>Clostridia</taxon>
        <taxon>Peptostreptococcales</taxon>
        <taxon>Thermotaleaceae</taxon>
        <taxon>Anaeromicrobium</taxon>
    </lineage>
</organism>
<dbReference type="Gene3D" id="3.40.50.1000">
    <property type="entry name" value="HAD superfamily/HAD-like"/>
    <property type="match status" value="1"/>
</dbReference>
<dbReference type="Gene3D" id="3.30.1240.10">
    <property type="match status" value="1"/>
</dbReference>
<keyword evidence="7" id="KW-1185">Reference proteome</keyword>
<dbReference type="GO" id="GO:0046872">
    <property type="term" value="F:metal ion binding"/>
    <property type="evidence" value="ECO:0007669"/>
    <property type="project" value="UniProtKB-KW"/>
</dbReference>
<evidence type="ECO:0000313" key="7">
    <source>
        <dbReference type="Proteomes" id="UP000216024"/>
    </source>
</evidence>
<dbReference type="OrthoDB" id="9781413at2"/>
<evidence type="ECO:0000256" key="5">
    <source>
        <dbReference type="ARBA" id="ARBA00034778"/>
    </source>
</evidence>
<comment type="caution">
    <text evidence="6">The sequence shown here is derived from an EMBL/GenBank/DDBJ whole genome shotgun (WGS) entry which is preliminary data.</text>
</comment>
<evidence type="ECO:0000256" key="4">
    <source>
        <dbReference type="ARBA" id="ARBA00022842"/>
    </source>
</evidence>
<evidence type="ECO:0000256" key="1">
    <source>
        <dbReference type="ARBA" id="ARBA00001946"/>
    </source>
</evidence>
<dbReference type="PANTHER" id="PTHR47267:SF4">
    <property type="entry name" value="PYRIDOXAL PHOSPHATE PHOSPHATASE YIGL"/>
    <property type="match status" value="1"/>
</dbReference>
<dbReference type="NCBIfam" id="TIGR01484">
    <property type="entry name" value="HAD-SF-IIB"/>
    <property type="match status" value="1"/>
</dbReference>
<dbReference type="PANTHER" id="PTHR47267">
    <property type="match status" value="1"/>
</dbReference>
<sequence length="269" mass="30592">MNYKAVISDLDGTLLNSHHTISEYTKKIIKEVTNKGIKFFIATGRHHKDVEHIGRKLDLDTILISSNGSKVHDSNLEELFSHDIDENTVKDILKIEIDKEVHVNIYQGDSWFVERENEWIKEYHIESGFEYEVVNIKELKDYTASKIFFTCEDHNKLLKIKEELDEIFSENLNITFSTLTCLEVMACGVSKGMAIKKVLDKHSIKLEETIAFGDGLNDLEMLSSVGRGLVMGNALDKLKEALPENEVISTNNEDAVAVYLAENLLKNTQ</sequence>
<dbReference type="Proteomes" id="UP000216024">
    <property type="component" value="Unassembled WGS sequence"/>
</dbReference>
<dbReference type="InterPro" id="IPR006379">
    <property type="entry name" value="HAD-SF_hydro_IIB"/>
</dbReference>
<dbReference type="InterPro" id="IPR023214">
    <property type="entry name" value="HAD_sf"/>
</dbReference>
<dbReference type="PROSITE" id="PS01228">
    <property type="entry name" value="COF_1"/>
    <property type="match status" value="1"/>
</dbReference>
<proteinExistence type="inferred from homology"/>
<dbReference type="EMBL" id="NIBG01000009">
    <property type="protein sequence ID" value="PAB59158.1"/>
    <property type="molecule type" value="Genomic_DNA"/>
</dbReference>
<dbReference type="InterPro" id="IPR036412">
    <property type="entry name" value="HAD-like_sf"/>
</dbReference>
<dbReference type="CDD" id="cd07516">
    <property type="entry name" value="HAD_Pase"/>
    <property type="match status" value="1"/>
</dbReference>
<gene>
    <name evidence="6" type="ORF">CCE28_11610</name>
</gene>
<name>A0A267MJR5_9FIRM</name>
<comment type="cofactor">
    <cofactor evidence="1">
        <name>Mg(2+)</name>
        <dbReference type="ChEBI" id="CHEBI:18420"/>
    </cofactor>
</comment>
<dbReference type="SUPFAM" id="SSF56784">
    <property type="entry name" value="HAD-like"/>
    <property type="match status" value="1"/>
</dbReference>
<keyword evidence="2" id="KW-0479">Metal-binding</keyword>
<protein>
    <recommendedName>
        <fullName evidence="8">Haloacid dehalogenase</fullName>
    </recommendedName>
</protein>
<evidence type="ECO:0000256" key="2">
    <source>
        <dbReference type="ARBA" id="ARBA00022723"/>
    </source>
</evidence>